<evidence type="ECO:0000256" key="3">
    <source>
        <dbReference type="ARBA" id="ARBA00022485"/>
    </source>
</evidence>
<dbReference type="InterPro" id="IPR007197">
    <property type="entry name" value="rSAM"/>
</dbReference>
<reference evidence="14 15" key="1">
    <citation type="journal article" date="2009" name="Stand. Genomic Sci.">
        <title>Complete genome sequence of Cryptobacterium curtum type strain (12-3).</title>
        <authorList>
            <person name="Mavrommatis K."/>
            <person name="Pukall R."/>
            <person name="Rohde C."/>
            <person name="Chen F."/>
            <person name="Sims D."/>
            <person name="Brettin T."/>
            <person name="Kuske C."/>
            <person name="Detter J.C."/>
            <person name="Han C."/>
            <person name="Lapidus A."/>
            <person name="Copeland A."/>
            <person name="Glavina Del Rio T."/>
            <person name="Nolan M."/>
            <person name="Lucas S."/>
            <person name="Tice H."/>
            <person name="Cheng J.F."/>
            <person name="Bruce D."/>
            <person name="Goodwin L."/>
            <person name="Pitluck S."/>
            <person name="Ovchinnikova G."/>
            <person name="Pati A."/>
            <person name="Ivanova N."/>
            <person name="Chen A."/>
            <person name="Palaniappan K."/>
            <person name="Chain P."/>
            <person name="D'haeseleer P."/>
            <person name="Goker M."/>
            <person name="Bristow J."/>
            <person name="Eisen J.A."/>
            <person name="Markowitz V."/>
            <person name="Hugenholtz P."/>
            <person name="Rohde M."/>
            <person name="Klenk H.P."/>
            <person name="Kyrpides N.C."/>
        </authorList>
    </citation>
    <scope>NUCLEOTIDE SEQUENCE [LARGE SCALE GENOMIC DNA]</scope>
    <source>
        <strain evidence="15">ATCC 700683 / DSM 15641 / 12-3</strain>
    </source>
</reference>
<dbReference type="GO" id="GO:0008173">
    <property type="term" value="F:RNA methyltransferase activity"/>
    <property type="evidence" value="ECO:0007669"/>
    <property type="project" value="InterPro"/>
</dbReference>
<evidence type="ECO:0000256" key="5">
    <source>
        <dbReference type="ARBA" id="ARBA00022552"/>
    </source>
</evidence>
<dbReference type="CDD" id="cd01335">
    <property type="entry name" value="Radical_SAM"/>
    <property type="match status" value="1"/>
</dbReference>
<dbReference type="SFLD" id="SFLDS00029">
    <property type="entry name" value="Radical_SAM"/>
    <property type="match status" value="1"/>
</dbReference>
<dbReference type="Pfam" id="PF04055">
    <property type="entry name" value="Radical_SAM"/>
    <property type="match status" value="1"/>
</dbReference>
<keyword evidence="6" id="KW-0489">Methyltransferase</keyword>
<dbReference type="eggNOG" id="COG0820">
    <property type="taxonomic scope" value="Bacteria"/>
</dbReference>
<evidence type="ECO:0000256" key="6">
    <source>
        <dbReference type="ARBA" id="ARBA00022603"/>
    </source>
</evidence>
<dbReference type="NCBIfam" id="TIGR00048">
    <property type="entry name" value="rRNA_mod_RlmN"/>
    <property type="match status" value="1"/>
</dbReference>
<dbReference type="InterPro" id="IPR040072">
    <property type="entry name" value="Methyltransferase_A"/>
</dbReference>
<dbReference type="PANTHER" id="PTHR30544">
    <property type="entry name" value="23S RRNA METHYLTRANSFERASE"/>
    <property type="match status" value="1"/>
</dbReference>
<evidence type="ECO:0000256" key="12">
    <source>
        <dbReference type="ARBA" id="ARBA00023014"/>
    </source>
</evidence>
<proteinExistence type="predicted"/>
<comment type="subcellular location">
    <subcellularLocation>
        <location evidence="2">Cytoplasm</location>
    </subcellularLocation>
</comment>
<evidence type="ECO:0000313" key="14">
    <source>
        <dbReference type="EMBL" id="ACU95085.1"/>
    </source>
</evidence>
<dbReference type="EMBL" id="CP001682">
    <property type="protein sequence ID" value="ACU95085.1"/>
    <property type="molecule type" value="Genomic_DNA"/>
</dbReference>
<evidence type="ECO:0000256" key="9">
    <source>
        <dbReference type="ARBA" id="ARBA00022694"/>
    </source>
</evidence>
<dbReference type="RefSeq" id="WP_015778948.1">
    <property type="nucleotide sequence ID" value="NC_013170.1"/>
</dbReference>
<keyword evidence="15" id="KW-1185">Reference proteome</keyword>
<name>C7MLW9_CRYCD</name>
<keyword evidence="5" id="KW-0698">rRNA processing</keyword>
<dbReference type="PANTHER" id="PTHR30544:SF5">
    <property type="entry name" value="RADICAL SAM CORE DOMAIN-CONTAINING PROTEIN"/>
    <property type="match status" value="1"/>
</dbReference>
<dbReference type="KEGG" id="ccu:Ccur_14130"/>
<dbReference type="InterPro" id="IPR013785">
    <property type="entry name" value="Aldolase_TIM"/>
</dbReference>
<evidence type="ECO:0000259" key="13">
    <source>
        <dbReference type="PROSITE" id="PS51918"/>
    </source>
</evidence>
<dbReference type="GO" id="GO:0046872">
    <property type="term" value="F:metal ion binding"/>
    <property type="evidence" value="ECO:0007669"/>
    <property type="project" value="UniProtKB-KW"/>
</dbReference>
<keyword evidence="10" id="KW-0479">Metal-binding</keyword>
<dbReference type="Pfam" id="PF21016">
    <property type="entry name" value="RlmN_N"/>
    <property type="match status" value="1"/>
</dbReference>
<dbReference type="InterPro" id="IPR004383">
    <property type="entry name" value="rRNA_lsu_MTrfase_RlmN/Cfr"/>
</dbReference>
<gene>
    <name evidence="14" type="ordered locus">Ccur_14130</name>
</gene>
<dbReference type="HOGENOM" id="CLU_029101_1_1_11"/>
<dbReference type="Gene3D" id="3.20.20.70">
    <property type="entry name" value="Aldolase class I"/>
    <property type="match status" value="1"/>
</dbReference>
<evidence type="ECO:0000256" key="8">
    <source>
        <dbReference type="ARBA" id="ARBA00022691"/>
    </source>
</evidence>
<dbReference type="Proteomes" id="UP000000954">
    <property type="component" value="Chromosome"/>
</dbReference>
<dbReference type="GO" id="GO:0005737">
    <property type="term" value="C:cytoplasm"/>
    <property type="evidence" value="ECO:0007669"/>
    <property type="project" value="UniProtKB-SubCell"/>
</dbReference>
<organism evidence="14 15">
    <name type="scientific">Cryptobacterium curtum (strain ATCC 700683 / DSM 15641 / CCUG 43107 / 12-3)</name>
    <dbReference type="NCBI Taxonomy" id="469378"/>
    <lineage>
        <taxon>Bacteria</taxon>
        <taxon>Bacillati</taxon>
        <taxon>Actinomycetota</taxon>
        <taxon>Coriobacteriia</taxon>
        <taxon>Eggerthellales</taxon>
        <taxon>Eggerthellaceae</taxon>
        <taxon>Cryptobacterium</taxon>
    </lineage>
</organism>
<dbReference type="InterPro" id="IPR048641">
    <property type="entry name" value="RlmN_N"/>
</dbReference>
<keyword evidence="12" id="KW-0411">Iron-sulfur</keyword>
<accession>C7MLW9</accession>
<evidence type="ECO:0000256" key="7">
    <source>
        <dbReference type="ARBA" id="ARBA00022679"/>
    </source>
</evidence>
<comment type="cofactor">
    <cofactor evidence="1">
        <name>[4Fe-4S] cluster</name>
        <dbReference type="ChEBI" id="CHEBI:49883"/>
    </cofactor>
</comment>
<keyword evidence="7" id="KW-0808">Transferase</keyword>
<keyword evidence="4" id="KW-0963">Cytoplasm</keyword>
<dbReference type="SFLD" id="SFLDF00275">
    <property type="entry name" value="adenosine_C2_methyltransferase"/>
    <property type="match status" value="1"/>
</dbReference>
<dbReference type="PROSITE" id="PS51918">
    <property type="entry name" value="RADICAL_SAM"/>
    <property type="match status" value="1"/>
</dbReference>
<keyword evidence="11" id="KW-0408">Iron</keyword>
<evidence type="ECO:0000256" key="4">
    <source>
        <dbReference type="ARBA" id="ARBA00022490"/>
    </source>
</evidence>
<dbReference type="Gene3D" id="1.10.150.530">
    <property type="match status" value="1"/>
</dbReference>
<evidence type="ECO:0000313" key="15">
    <source>
        <dbReference type="Proteomes" id="UP000000954"/>
    </source>
</evidence>
<dbReference type="SFLD" id="SFLDG01062">
    <property type="entry name" value="methyltransferase_(Class_A)"/>
    <property type="match status" value="1"/>
</dbReference>
<evidence type="ECO:0000256" key="11">
    <source>
        <dbReference type="ARBA" id="ARBA00023004"/>
    </source>
</evidence>
<keyword evidence="3" id="KW-0004">4Fe-4S</keyword>
<dbReference type="GO" id="GO:0051539">
    <property type="term" value="F:4 iron, 4 sulfur cluster binding"/>
    <property type="evidence" value="ECO:0007669"/>
    <property type="project" value="UniProtKB-KW"/>
</dbReference>
<feature type="domain" description="Radical SAM core" evidence="13">
    <location>
        <begin position="105"/>
        <end position="335"/>
    </location>
</feature>
<dbReference type="SUPFAM" id="SSF102114">
    <property type="entry name" value="Radical SAM enzymes"/>
    <property type="match status" value="1"/>
</dbReference>
<dbReference type="InterPro" id="IPR027492">
    <property type="entry name" value="RNA_MTrfase_RlmN"/>
</dbReference>
<dbReference type="GO" id="GO:0070475">
    <property type="term" value="P:rRNA base methylation"/>
    <property type="evidence" value="ECO:0007669"/>
    <property type="project" value="InterPro"/>
</dbReference>
<dbReference type="GO" id="GO:0030488">
    <property type="term" value="P:tRNA methylation"/>
    <property type="evidence" value="ECO:0007669"/>
    <property type="project" value="InterPro"/>
</dbReference>
<keyword evidence="9" id="KW-0819">tRNA processing</keyword>
<dbReference type="InterPro" id="IPR058240">
    <property type="entry name" value="rSAM_sf"/>
</dbReference>
<dbReference type="AlphaFoldDB" id="C7MLW9"/>
<evidence type="ECO:0000256" key="1">
    <source>
        <dbReference type="ARBA" id="ARBA00001966"/>
    </source>
</evidence>
<evidence type="ECO:0000256" key="2">
    <source>
        <dbReference type="ARBA" id="ARBA00004496"/>
    </source>
</evidence>
<keyword evidence="8" id="KW-0949">S-adenosyl-L-methionine</keyword>
<sequence>MNTSIDAYSLERLTSSLTEQGLPAFRARQIIRWVYERGTLSYGEMTDLPLSLRKSLAHQMPFAPPRIIDRQISRDGARKYVLAFSDNAEVETVAIPSRTKTAEGTPEHLTVCFSTQVGCPMACSFCATGTEGLTRSLLPGEMVQQLLTVQRDMNMRVSHAVAMGQGEPFLNYDNLVAALEIINEPLGIGARHITVSTCGILAGIDHFAHLSQQYTLALSLHSAIQEKRNQLMPRCSTVPLPRLKQALKEYARVSGRRPSVEYLMIGGVNDGTTDLEALSSFCSGLFVHINLLPMNNIEESPFRPSPQKTMKTWKQVLEQRGWETTIRSSRGSDIDGACGQLKNKLQGLKTN</sequence>
<evidence type="ECO:0000256" key="10">
    <source>
        <dbReference type="ARBA" id="ARBA00022723"/>
    </source>
</evidence>
<protein>
    <submittedName>
        <fullName evidence="14">Radical SAM enzyme, Cfr family</fullName>
    </submittedName>
</protein>
<dbReference type="PIRSF" id="PIRSF006004">
    <property type="entry name" value="CHP00048"/>
    <property type="match status" value="1"/>
</dbReference>
<dbReference type="STRING" id="469378.Ccur_14130"/>